<feature type="non-terminal residue" evidence="2">
    <location>
        <position position="156"/>
    </location>
</feature>
<organism evidence="2 3">
    <name type="scientific">Papaver atlanticum</name>
    <dbReference type="NCBI Taxonomy" id="357466"/>
    <lineage>
        <taxon>Eukaryota</taxon>
        <taxon>Viridiplantae</taxon>
        <taxon>Streptophyta</taxon>
        <taxon>Embryophyta</taxon>
        <taxon>Tracheophyta</taxon>
        <taxon>Spermatophyta</taxon>
        <taxon>Magnoliopsida</taxon>
        <taxon>Ranunculales</taxon>
        <taxon>Papaveraceae</taxon>
        <taxon>Papaveroideae</taxon>
        <taxon>Papaver</taxon>
    </lineage>
</organism>
<reference evidence="2" key="1">
    <citation type="submission" date="2022-04" db="EMBL/GenBank/DDBJ databases">
        <title>A functionally conserved STORR gene fusion in Papaver species that diverged 16.8 million years ago.</title>
        <authorList>
            <person name="Catania T."/>
        </authorList>
    </citation>
    <scope>NUCLEOTIDE SEQUENCE</scope>
    <source>
        <strain evidence="2">S-188037</strain>
    </source>
</reference>
<name>A0AAD4TJQ0_9MAGN</name>
<feature type="region of interest" description="Disordered" evidence="1">
    <location>
        <begin position="58"/>
        <end position="84"/>
    </location>
</feature>
<evidence type="ECO:0000256" key="1">
    <source>
        <dbReference type="SAM" id="MobiDB-lite"/>
    </source>
</evidence>
<proteinExistence type="predicted"/>
<keyword evidence="3" id="KW-1185">Reference proteome</keyword>
<dbReference type="Proteomes" id="UP001202328">
    <property type="component" value="Unassembled WGS sequence"/>
</dbReference>
<comment type="caution">
    <text evidence="2">The sequence shown here is derived from an EMBL/GenBank/DDBJ whole genome shotgun (WGS) entry which is preliminary data.</text>
</comment>
<dbReference type="AlphaFoldDB" id="A0AAD4TJQ0"/>
<evidence type="ECO:0000313" key="3">
    <source>
        <dbReference type="Proteomes" id="UP001202328"/>
    </source>
</evidence>
<evidence type="ECO:0000313" key="2">
    <source>
        <dbReference type="EMBL" id="KAI3958036.1"/>
    </source>
</evidence>
<sequence length="156" mass="18105">AFLSAYSPSRNLLTFHNVKMLRVSVDLTTDQQLIDFLNAVPNLESLVFTKLNFIEEDSDTDVEEDRDEEDGDEEDSDDDKEDDSLTLDIVTNGCLFPHLKSASFQKFVGDPRELRWVKLILKTAKLCKWSQLVAKRKGKKILWQRYKVFQEPHQVL</sequence>
<protein>
    <recommendedName>
        <fullName evidence="4">FBD domain-containing protein</fullName>
    </recommendedName>
</protein>
<evidence type="ECO:0008006" key="4">
    <source>
        <dbReference type="Google" id="ProtNLM"/>
    </source>
</evidence>
<accession>A0AAD4TJQ0</accession>
<gene>
    <name evidence="2" type="ORF">MKW98_020678</name>
</gene>
<dbReference type="EMBL" id="JAJJMB010001184">
    <property type="protein sequence ID" value="KAI3958036.1"/>
    <property type="molecule type" value="Genomic_DNA"/>
</dbReference>